<dbReference type="eggNOG" id="COG1566">
    <property type="taxonomic scope" value="Bacteria"/>
</dbReference>
<dbReference type="Pfam" id="PF08242">
    <property type="entry name" value="Methyltransf_12"/>
    <property type="match status" value="1"/>
</dbReference>
<dbReference type="KEGG" id="red:roselon_01808"/>
<evidence type="ECO:0000313" key="3">
    <source>
        <dbReference type="Proteomes" id="UP000019593"/>
    </source>
</evidence>
<dbReference type="AlphaFoldDB" id="W8RSK0"/>
<gene>
    <name evidence="2" type="ORF">roselon_01808</name>
</gene>
<dbReference type="STRING" id="1294273.roselon_01808"/>
<dbReference type="SUPFAM" id="SSF53335">
    <property type="entry name" value="S-adenosyl-L-methionine-dependent methyltransferases"/>
    <property type="match status" value="1"/>
</dbReference>
<sequence length="222" mass="24622">MLPAGQEGLYYWMGRTALDCIKAVAPDRDFDRILDLPSGYGRVMRHLRAEYPNAAIVACDIDTDAIAFCAETFGARPVPSFADISRTDIDGTFDLIWVGSLFTHLDAASADALFKLLHDKTAAGGLLAFSIAGRFVYERAVEGELGGLQPATFAEMRVQFEKDGFTFGSYRPGIVDEANYGRAFIAEEWLEAKRRELGGFDPLAYIDRGYARRQDVVIWEKA</sequence>
<dbReference type="PATRIC" id="fig|1294273.3.peg.1781"/>
<evidence type="ECO:0000259" key="1">
    <source>
        <dbReference type="Pfam" id="PF08242"/>
    </source>
</evidence>
<feature type="domain" description="Methyltransferase type 12" evidence="1">
    <location>
        <begin position="34"/>
        <end position="127"/>
    </location>
</feature>
<keyword evidence="3" id="KW-1185">Reference proteome</keyword>
<dbReference type="Proteomes" id="UP000019593">
    <property type="component" value="Chromosome"/>
</dbReference>
<dbReference type="CDD" id="cd02440">
    <property type="entry name" value="AdoMet_MTases"/>
    <property type="match status" value="1"/>
</dbReference>
<dbReference type="Gene3D" id="3.40.50.150">
    <property type="entry name" value="Vaccinia Virus protein VP39"/>
    <property type="match status" value="1"/>
</dbReference>
<evidence type="ECO:0000313" key="2">
    <source>
        <dbReference type="EMBL" id="AHM04174.1"/>
    </source>
</evidence>
<dbReference type="HOGENOM" id="CLU_096726_0_0_5"/>
<name>W8RSK0_9RHOB</name>
<dbReference type="EMBL" id="CP004372">
    <property type="protein sequence ID" value="AHM04174.1"/>
    <property type="molecule type" value="Genomic_DNA"/>
</dbReference>
<reference evidence="2 3" key="1">
    <citation type="submission" date="2013-03" db="EMBL/GenBank/DDBJ databases">
        <authorList>
            <person name="Fiebig A."/>
            <person name="Goeker M."/>
            <person name="Klenk H.-P.P."/>
        </authorList>
    </citation>
    <scope>NUCLEOTIDE SEQUENCE [LARGE SCALE GENOMIC DNA]</scope>
    <source>
        <strain evidence="3">DSM 19469</strain>
    </source>
</reference>
<proteinExistence type="predicted"/>
<accession>W8RSK0</accession>
<protein>
    <recommendedName>
        <fullName evidence="1">Methyltransferase type 12 domain-containing protein</fullName>
    </recommendedName>
</protein>
<dbReference type="InterPro" id="IPR013217">
    <property type="entry name" value="Methyltransf_12"/>
</dbReference>
<organism evidence="2 3">
    <name type="scientific">Roseicyclus elongatus DSM 19469</name>
    <dbReference type="NCBI Taxonomy" id="1294273"/>
    <lineage>
        <taxon>Bacteria</taxon>
        <taxon>Pseudomonadati</taxon>
        <taxon>Pseudomonadota</taxon>
        <taxon>Alphaproteobacteria</taxon>
        <taxon>Rhodobacterales</taxon>
        <taxon>Roseobacteraceae</taxon>
        <taxon>Roseicyclus</taxon>
    </lineage>
</organism>
<dbReference type="InterPro" id="IPR029063">
    <property type="entry name" value="SAM-dependent_MTases_sf"/>
</dbReference>